<keyword evidence="12" id="KW-0106">Calcium</keyword>
<keyword evidence="7" id="KW-0325">Glycoprotein</keyword>
<dbReference type="Gene3D" id="1.50.10.10">
    <property type="match status" value="1"/>
</dbReference>
<organism evidence="16 17">
    <name type="scientific">Didymella heteroderae</name>
    <dbReference type="NCBI Taxonomy" id="1769908"/>
    <lineage>
        <taxon>Eukaryota</taxon>
        <taxon>Fungi</taxon>
        <taxon>Dikarya</taxon>
        <taxon>Ascomycota</taxon>
        <taxon>Pezizomycotina</taxon>
        <taxon>Dothideomycetes</taxon>
        <taxon>Pleosporomycetidae</taxon>
        <taxon>Pleosporales</taxon>
        <taxon>Pleosporineae</taxon>
        <taxon>Didymellaceae</taxon>
        <taxon>Didymella</taxon>
    </lineage>
</organism>
<keyword evidence="6 13" id="KW-1015">Disulfide bond</keyword>
<comment type="pathway">
    <text evidence="2">Protein modification; protein glycosylation.</text>
</comment>
<dbReference type="OrthoDB" id="8118055at2759"/>
<feature type="active site" description="Proton donor" evidence="11">
    <location>
        <position position="123"/>
    </location>
</feature>
<evidence type="ECO:0000256" key="11">
    <source>
        <dbReference type="PIRSR" id="PIRSR601382-1"/>
    </source>
</evidence>
<dbReference type="Pfam" id="PF01532">
    <property type="entry name" value="Glyco_hydro_47"/>
    <property type="match status" value="1"/>
</dbReference>
<sequence length="512" mass="56172">MVRPSLWALNAVLTAVSALPANAPQDSPRDKRQYPAPPVDRAQAVIDTFRLSWEGYYQYAFPNDELHPVTNTYGNSRNGWGASAADALSTALVMGQKDIVNQIISYIPTIDWSSTSTSVSLFETTIRYLGGMLSGYDFLSGPLAHLADDPAHVEALLTQSIHLANNMSYAFNTPSGVPYNLLNFTSGGVITEPNGLATVGTLILEWTRLSDLCGDPAYAALVARAESFLLAPEPASSEPFPGLLGMYIEPTTGRFLDAYGGWIGGADSFYEYLIKMWMYSPSRFGALRDRWIAAADSTMAYLASHPLTRPDLTFAAAYNGTRLVLSSQHLACFDGGNFILAGQVLGQQRYVDFGLKLVDGCRATYAATVTDIGPEVFGWDPALVPASQESFFAQNGFYITSPGYQLRPEVIESYYYAFRATGDQKYRDWAWDAFVAINATTRVGSGYSTIKNVQARGGGGYADMMESFWFAEVLKYSYLIQVDDDVPWQVSKDGRNEWVWNTEAHPVKVAGT</sequence>
<comment type="catalytic activity">
    <reaction evidence="10">
        <text>N(4)-(alpha-D-Man-(1-&gt;2)-alpha-D-Man-(1-&gt;2)-alpha-D-Man-(1-&gt;3)-[alpha-D-Man-(1-&gt;2)-alpha-D-Man-(1-&gt;3)-[alpha-D-Man-(1-&gt;2)-alpha-D-Man-(1-&gt;6)]-alpha-D-Man-(1-&gt;6)]-beta-D-Man-(1-&gt;4)-beta-D-GlcNAc-(1-&gt;4)-beta-D-GlcNAc)-L-asparaginyl-[protein] (N-glucan mannose isomer 9A1,2,3B1,2,3) + 4 H2O = N(4)-(alpha-D-Man-(1-&gt;3)-[alpha-D-Man-(1-&gt;3)-[alpha-D-Man-(1-&gt;6)]-alpha-D-Man-(1-&gt;6)]-beta-D-Man-(1-&gt;4)-beta-D-GlcNAc-(1-&gt;4)-beta-D-GlcNAc)-L-asparaginyl-[protein] (N-glucan mannose isomer 5A1,2) + 4 beta-D-mannose</text>
        <dbReference type="Rhea" id="RHEA:56008"/>
        <dbReference type="Rhea" id="RHEA-COMP:14356"/>
        <dbReference type="Rhea" id="RHEA-COMP:14367"/>
        <dbReference type="ChEBI" id="CHEBI:15377"/>
        <dbReference type="ChEBI" id="CHEBI:28563"/>
        <dbReference type="ChEBI" id="CHEBI:59087"/>
        <dbReference type="ChEBI" id="CHEBI:139493"/>
        <dbReference type="EC" id="3.2.1.113"/>
    </reaction>
</comment>
<feature type="disulfide bond" evidence="13">
    <location>
        <begin position="332"/>
        <end position="361"/>
    </location>
</feature>
<feature type="active site" description="Proton donor" evidence="11">
    <location>
        <position position="375"/>
    </location>
</feature>
<evidence type="ECO:0000256" key="13">
    <source>
        <dbReference type="PIRSR" id="PIRSR601382-3"/>
    </source>
</evidence>
<feature type="binding site" evidence="12">
    <location>
        <position position="502"/>
    </location>
    <ligand>
        <name>Ca(2+)</name>
        <dbReference type="ChEBI" id="CHEBI:29108"/>
    </ligand>
</feature>
<evidence type="ECO:0000256" key="9">
    <source>
        <dbReference type="ARBA" id="ARBA00047669"/>
    </source>
</evidence>
<dbReference type="GO" id="GO:0005975">
    <property type="term" value="P:carbohydrate metabolic process"/>
    <property type="evidence" value="ECO:0007669"/>
    <property type="project" value="InterPro"/>
</dbReference>
<dbReference type="GO" id="GO:0016020">
    <property type="term" value="C:membrane"/>
    <property type="evidence" value="ECO:0007669"/>
    <property type="project" value="InterPro"/>
</dbReference>
<evidence type="ECO:0000313" key="16">
    <source>
        <dbReference type="EMBL" id="KAF3038325.1"/>
    </source>
</evidence>
<evidence type="ECO:0000256" key="10">
    <source>
        <dbReference type="ARBA" id="ARBA00048605"/>
    </source>
</evidence>
<evidence type="ECO:0000256" key="3">
    <source>
        <dbReference type="ARBA" id="ARBA00007658"/>
    </source>
</evidence>
<dbReference type="FunFam" id="1.50.10.10:FF:000047">
    <property type="entry name" value="Mannosyl-oligosaccharide alpha-1,2-mannosidase"/>
    <property type="match status" value="1"/>
</dbReference>
<dbReference type="InterPro" id="IPR001382">
    <property type="entry name" value="Glyco_hydro_47"/>
</dbReference>
<evidence type="ECO:0000256" key="14">
    <source>
        <dbReference type="RuleBase" id="RU361193"/>
    </source>
</evidence>
<feature type="active site" evidence="11">
    <location>
        <position position="409"/>
    </location>
</feature>
<dbReference type="GO" id="GO:0005509">
    <property type="term" value="F:calcium ion binding"/>
    <property type="evidence" value="ECO:0007669"/>
    <property type="project" value="InterPro"/>
</dbReference>
<feature type="signal peptide" evidence="15">
    <location>
        <begin position="1"/>
        <end position="18"/>
    </location>
</feature>
<name>A0A9P4WPR4_9PLEO</name>
<reference evidence="16" key="1">
    <citation type="submission" date="2019-04" db="EMBL/GenBank/DDBJ databases">
        <title>Sequencing of skin fungus with MAO and IRED activity.</title>
        <authorList>
            <person name="Marsaioli A.J."/>
            <person name="Bonatto J.M.C."/>
            <person name="Reis Junior O."/>
        </authorList>
    </citation>
    <scope>NUCLEOTIDE SEQUENCE</scope>
    <source>
        <strain evidence="16">28M1</strain>
    </source>
</reference>
<evidence type="ECO:0000256" key="12">
    <source>
        <dbReference type="PIRSR" id="PIRSR601382-2"/>
    </source>
</evidence>
<keyword evidence="8 14" id="KW-0326">Glycosidase</keyword>
<dbReference type="EC" id="3.2.1.-" evidence="14"/>
<dbReference type="GO" id="GO:0004571">
    <property type="term" value="F:mannosyl-oligosaccharide 1,2-alpha-mannosidase activity"/>
    <property type="evidence" value="ECO:0007669"/>
    <property type="project" value="UniProtKB-EC"/>
</dbReference>
<keyword evidence="4 15" id="KW-0732">Signal</keyword>
<feature type="active site" evidence="11">
    <location>
        <position position="267"/>
    </location>
</feature>
<keyword evidence="12" id="KW-0479">Metal-binding</keyword>
<gene>
    <name evidence="16" type="primary">MNS1B</name>
    <name evidence="16" type="ORF">E8E12_006387</name>
</gene>
<protein>
    <recommendedName>
        <fullName evidence="14">alpha-1,2-Mannosidase</fullName>
        <ecNumber evidence="14">3.2.1.-</ecNumber>
    </recommendedName>
</protein>
<dbReference type="Proteomes" id="UP000758155">
    <property type="component" value="Unassembled WGS sequence"/>
</dbReference>
<evidence type="ECO:0000256" key="6">
    <source>
        <dbReference type="ARBA" id="ARBA00023157"/>
    </source>
</evidence>
<evidence type="ECO:0000256" key="8">
    <source>
        <dbReference type="ARBA" id="ARBA00023295"/>
    </source>
</evidence>
<proteinExistence type="inferred from homology"/>
<evidence type="ECO:0000256" key="15">
    <source>
        <dbReference type="SAM" id="SignalP"/>
    </source>
</evidence>
<feature type="chain" id="PRO_5040118017" description="alpha-1,2-Mannosidase" evidence="15">
    <location>
        <begin position="19"/>
        <end position="512"/>
    </location>
</feature>
<evidence type="ECO:0000256" key="1">
    <source>
        <dbReference type="ARBA" id="ARBA00001913"/>
    </source>
</evidence>
<keyword evidence="17" id="KW-1185">Reference proteome</keyword>
<evidence type="ECO:0000256" key="2">
    <source>
        <dbReference type="ARBA" id="ARBA00004922"/>
    </source>
</evidence>
<dbReference type="PANTHER" id="PTHR11742">
    <property type="entry name" value="MANNOSYL-OLIGOSACCHARIDE ALPHA-1,2-MANNOSIDASE-RELATED"/>
    <property type="match status" value="1"/>
</dbReference>
<dbReference type="GO" id="GO:0036503">
    <property type="term" value="P:ERAD pathway"/>
    <property type="evidence" value="ECO:0007669"/>
    <property type="project" value="UniProtKB-ARBA"/>
</dbReference>
<dbReference type="PANTHER" id="PTHR11742:SF101">
    <property type="entry name" value="MANNOSYL-OLIGOSACCHARIDE ALPHA-1,2-MANNOSIDASE 1B"/>
    <property type="match status" value="1"/>
</dbReference>
<dbReference type="GO" id="GO:0005783">
    <property type="term" value="C:endoplasmic reticulum"/>
    <property type="evidence" value="ECO:0007669"/>
    <property type="project" value="TreeGrafter"/>
</dbReference>
<comment type="catalytic activity">
    <reaction evidence="9">
        <text>N(4)-(alpha-D-Man-(1-&gt;2)-alpha-D-Man-(1-&gt;2)-alpha-D-Man-(1-&gt;3)-[alpha-D-Man-(1-&gt;3)-[alpha-D-Man-(1-&gt;2)-alpha-D-Man-(1-&gt;6)]-alpha-D-Man-(1-&gt;6)]-beta-D-Man-(1-&gt;4)-beta-D-GlcNAc-(1-&gt;4)-beta-D-GlcNAc)-L-asparaginyl-[protein] (N-glucan mannose isomer 8A1,2,3B1,3) + 3 H2O = N(4)-(alpha-D-Man-(1-&gt;3)-[alpha-D-Man-(1-&gt;3)-[alpha-D-Man-(1-&gt;6)]-alpha-D-Man-(1-&gt;6)]-beta-D-Man-(1-&gt;4)-beta-D-GlcNAc-(1-&gt;4)-beta-D-GlcNAc)-L-asparaginyl-[protein] (N-glucan mannose isomer 5A1,2) + 3 beta-D-mannose</text>
        <dbReference type="Rhea" id="RHEA:56028"/>
        <dbReference type="Rhea" id="RHEA-COMP:14358"/>
        <dbReference type="Rhea" id="RHEA-COMP:14367"/>
        <dbReference type="ChEBI" id="CHEBI:15377"/>
        <dbReference type="ChEBI" id="CHEBI:28563"/>
        <dbReference type="ChEBI" id="CHEBI:59087"/>
        <dbReference type="ChEBI" id="CHEBI:60628"/>
        <dbReference type="EC" id="3.2.1.113"/>
    </reaction>
</comment>
<evidence type="ECO:0000256" key="7">
    <source>
        <dbReference type="ARBA" id="ARBA00023180"/>
    </source>
</evidence>
<comment type="cofactor">
    <cofactor evidence="1 12">
        <name>Ca(2+)</name>
        <dbReference type="ChEBI" id="CHEBI:29108"/>
    </cofactor>
</comment>
<evidence type="ECO:0000313" key="17">
    <source>
        <dbReference type="Proteomes" id="UP000758155"/>
    </source>
</evidence>
<dbReference type="AlphaFoldDB" id="A0A9P4WPR4"/>
<dbReference type="InterPro" id="IPR012341">
    <property type="entry name" value="6hp_glycosidase-like_sf"/>
</dbReference>
<evidence type="ECO:0000256" key="4">
    <source>
        <dbReference type="ARBA" id="ARBA00022729"/>
    </source>
</evidence>
<dbReference type="SUPFAM" id="SSF48225">
    <property type="entry name" value="Seven-hairpin glycosidases"/>
    <property type="match status" value="1"/>
</dbReference>
<dbReference type="InterPro" id="IPR036026">
    <property type="entry name" value="Seven-hairpin_glycosidases"/>
</dbReference>
<comment type="caution">
    <text evidence="16">The sequence shown here is derived from an EMBL/GenBank/DDBJ whole genome shotgun (WGS) entry which is preliminary data.</text>
</comment>
<evidence type="ECO:0000256" key="5">
    <source>
        <dbReference type="ARBA" id="ARBA00022801"/>
    </source>
</evidence>
<accession>A0A9P4WPR4</accession>
<comment type="similarity">
    <text evidence="3 14">Belongs to the glycosyl hydrolase 47 family.</text>
</comment>
<keyword evidence="5 14" id="KW-0378">Hydrolase</keyword>
<dbReference type="PRINTS" id="PR00747">
    <property type="entry name" value="GLYHDRLASE47"/>
</dbReference>
<dbReference type="InterPro" id="IPR050749">
    <property type="entry name" value="Glycosyl_Hydrolase_47"/>
</dbReference>
<dbReference type="EMBL" id="SWKV01000037">
    <property type="protein sequence ID" value="KAF3038325.1"/>
    <property type="molecule type" value="Genomic_DNA"/>
</dbReference>